<sequence>MVAFLMTLGRIIRAVVRGLKEPEFQVLFFLTCMTLLSGTVFYATVEGLRILDALYFSVITLSTVGYGDFTPQTDFGKIFTILYIFTGIGLIMGFATKIFHYIQLEREEKKKTDAGKKP</sequence>
<dbReference type="GO" id="GO:0005886">
    <property type="term" value="C:plasma membrane"/>
    <property type="evidence" value="ECO:0007669"/>
    <property type="project" value="TreeGrafter"/>
</dbReference>
<keyword evidence="5" id="KW-0406">Ion transport</keyword>
<dbReference type="PANTHER" id="PTHR11003:SF291">
    <property type="entry name" value="IP11374P"/>
    <property type="match status" value="1"/>
</dbReference>
<dbReference type="OrthoDB" id="9785285at2"/>
<organism evidence="10 11">
    <name type="scientific">Alkalicoccus halolimnae</name>
    <dbReference type="NCBI Taxonomy" id="1667239"/>
    <lineage>
        <taxon>Bacteria</taxon>
        <taxon>Bacillati</taxon>
        <taxon>Bacillota</taxon>
        <taxon>Bacilli</taxon>
        <taxon>Bacillales</taxon>
        <taxon>Bacillaceae</taxon>
        <taxon>Alkalicoccus</taxon>
    </lineage>
</organism>
<evidence type="ECO:0000256" key="5">
    <source>
        <dbReference type="ARBA" id="ARBA00023065"/>
    </source>
</evidence>
<name>A0A5C7FE49_9BACI</name>
<proteinExistence type="predicted"/>
<dbReference type="SUPFAM" id="SSF81324">
    <property type="entry name" value="Voltage-gated potassium channels"/>
    <property type="match status" value="1"/>
</dbReference>
<feature type="domain" description="Potassium channel" evidence="9">
    <location>
        <begin position="30"/>
        <end position="103"/>
    </location>
</feature>
<dbReference type="InterPro" id="IPR013099">
    <property type="entry name" value="K_chnl_dom"/>
</dbReference>
<gene>
    <name evidence="10" type="ORF">FTX54_011595</name>
</gene>
<dbReference type="Pfam" id="PF07885">
    <property type="entry name" value="Ion_trans_2"/>
    <property type="match status" value="1"/>
</dbReference>
<evidence type="ECO:0000256" key="3">
    <source>
        <dbReference type="ARBA" id="ARBA00022692"/>
    </source>
</evidence>
<accession>A0A5C7FE49</accession>
<dbReference type="RefSeq" id="WP_147805230.1">
    <property type="nucleotide sequence ID" value="NZ_CP144914.1"/>
</dbReference>
<evidence type="ECO:0000256" key="8">
    <source>
        <dbReference type="SAM" id="Phobius"/>
    </source>
</evidence>
<evidence type="ECO:0000256" key="6">
    <source>
        <dbReference type="ARBA" id="ARBA00023136"/>
    </source>
</evidence>
<dbReference type="GO" id="GO:0022841">
    <property type="term" value="F:potassium ion leak channel activity"/>
    <property type="evidence" value="ECO:0007669"/>
    <property type="project" value="TreeGrafter"/>
</dbReference>
<keyword evidence="4 8" id="KW-1133">Transmembrane helix</keyword>
<evidence type="ECO:0000256" key="4">
    <source>
        <dbReference type="ARBA" id="ARBA00022989"/>
    </source>
</evidence>
<feature type="transmembrane region" description="Helical" evidence="8">
    <location>
        <begin position="81"/>
        <end position="102"/>
    </location>
</feature>
<dbReference type="PANTHER" id="PTHR11003">
    <property type="entry name" value="POTASSIUM CHANNEL, SUBFAMILY K"/>
    <property type="match status" value="1"/>
</dbReference>
<evidence type="ECO:0000256" key="1">
    <source>
        <dbReference type="ARBA" id="ARBA00004141"/>
    </source>
</evidence>
<keyword evidence="11" id="KW-1185">Reference proteome</keyword>
<comment type="subcellular location">
    <subcellularLocation>
        <location evidence="1">Membrane</location>
        <topology evidence="1">Multi-pass membrane protein</topology>
    </subcellularLocation>
</comment>
<evidence type="ECO:0000313" key="10">
    <source>
        <dbReference type="EMBL" id="WWD79062.1"/>
    </source>
</evidence>
<evidence type="ECO:0000313" key="11">
    <source>
        <dbReference type="Proteomes" id="UP000321816"/>
    </source>
</evidence>
<dbReference type="AlphaFoldDB" id="A0A5C7FE49"/>
<dbReference type="GO" id="GO:0015271">
    <property type="term" value="F:outward rectifier potassium channel activity"/>
    <property type="evidence" value="ECO:0007669"/>
    <property type="project" value="TreeGrafter"/>
</dbReference>
<reference evidence="10 11" key="1">
    <citation type="submission" date="2024-01" db="EMBL/GenBank/DDBJ databases">
        <title>Complete Genome Sequence of Alkalicoccus halolimnae BZ-SZ-XJ29T, a Moderately Halophilic Bacterium Isolated from a Salt Lake.</title>
        <authorList>
            <person name="Zhao B."/>
        </authorList>
    </citation>
    <scope>NUCLEOTIDE SEQUENCE [LARGE SCALE GENOMIC DNA]</scope>
    <source>
        <strain evidence="10 11">BZ-SZ-XJ29</strain>
    </source>
</reference>
<dbReference type="Proteomes" id="UP000321816">
    <property type="component" value="Chromosome"/>
</dbReference>
<keyword evidence="7 10" id="KW-0407">Ion channel</keyword>
<dbReference type="InterPro" id="IPR003280">
    <property type="entry name" value="2pore_dom_K_chnl"/>
</dbReference>
<dbReference type="GO" id="GO:0030322">
    <property type="term" value="P:stabilization of membrane potential"/>
    <property type="evidence" value="ECO:0007669"/>
    <property type="project" value="TreeGrafter"/>
</dbReference>
<evidence type="ECO:0000259" key="9">
    <source>
        <dbReference type="Pfam" id="PF07885"/>
    </source>
</evidence>
<evidence type="ECO:0000256" key="7">
    <source>
        <dbReference type="ARBA" id="ARBA00023303"/>
    </source>
</evidence>
<dbReference type="EMBL" id="CP144914">
    <property type="protein sequence ID" value="WWD79062.1"/>
    <property type="molecule type" value="Genomic_DNA"/>
</dbReference>
<keyword evidence="6 8" id="KW-0472">Membrane</keyword>
<dbReference type="KEGG" id="ahal:FTX54_011595"/>
<feature type="transmembrane region" description="Helical" evidence="8">
    <location>
        <begin position="24"/>
        <end position="43"/>
    </location>
</feature>
<keyword evidence="2" id="KW-0813">Transport</keyword>
<keyword evidence="3 8" id="KW-0812">Transmembrane</keyword>
<protein>
    <submittedName>
        <fullName evidence="10">Potassium channel family protein</fullName>
    </submittedName>
</protein>
<evidence type="ECO:0000256" key="2">
    <source>
        <dbReference type="ARBA" id="ARBA00022448"/>
    </source>
</evidence>
<dbReference type="Gene3D" id="1.10.287.70">
    <property type="match status" value="1"/>
</dbReference>